<gene>
    <name evidence="1" type="ORF">TEOVI_000444600</name>
</gene>
<keyword evidence="2" id="KW-1185">Reference proteome</keyword>
<dbReference type="VEuPathDB" id="TriTrypDB:TEOVI_000444600"/>
<name>A0A1G4IJY9_TRYEQ</name>
<evidence type="ECO:0000313" key="1">
    <source>
        <dbReference type="EMBL" id="SCU72862.1"/>
    </source>
</evidence>
<protein>
    <submittedName>
        <fullName evidence="1">Uncharacterized protein</fullName>
    </submittedName>
</protein>
<reference evidence="1" key="1">
    <citation type="submission" date="2016-09" db="EMBL/GenBank/DDBJ databases">
        <authorList>
            <person name="Hebert L."/>
            <person name="Moumen B."/>
        </authorList>
    </citation>
    <scope>NUCLEOTIDE SEQUENCE [LARGE SCALE GENOMIC DNA]</scope>
    <source>
        <strain evidence="1">OVI</strain>
    </source>
</reference>
<dbReference type="AlphaFoldDB" id="A0A1G4IJY9"/>
<organism evidence="1 2">
    <name type="scientific">Trypanosoma equiperdum</name>
    <dbReference type="NCBI Taxonomy" id="5694"/>
    <lineage>
        <taxon>Eukaryota</taxon>
        <taxon>Discoba</taxon>
        <taxon>Euglenozoa</taxon>
        <taxon>Kinetoplastea</taxon>
        <taxon>Metakinetoplastina</taxon>
        <taxon>Trypanosomatida</taxon>
        <taxon>Trypanosomatidae</taxon>
        <taxon>Trypanosoma</taxon>
    </lineage>
</organism>
<comment type="caution">
    <text evidence="1">The sequence shown here is derived from an EMBL/GenBank/DDBJ whole genome shotgun (WGS) entry which is preliminary data.</text>
</comment>
<evidence type="ECO:0000313" key="2">
    <source>
        <dbReference type="Proteomes" id="UP000195570"/>
    </source>
</evidence>
<dbReference type="Proteomes" id="UP000195570">
    <property type="component" value="Unassembled WGS sequence"/>
</dbReference>
<accession>A0A1G4IJY9</accession>
<dbReference type="EMBL" id="CZPT02001920">
    <property type="protein sequence ID" value="SCU72862.1"/>
    <property type="molecule type" value="Genomic_DNA"/>
</dbReference>
<dbReference type="RefSeq" id="XP_067083316.1">
    <property type="nucleotide sequence ID" value="XM_067227215.1"/>
</dbReference>
<sequence>MPRTLFKLSNDDYEAQVDCRPVRRRRRGSSGFEESAADFTIKSPNIIRWSGNIALIGKTLFTLWGRLLDSYRRPLGSEGTSTAAAPDGTLPFVVDTNDGRVAKRKLTSTQIPDDGIWQSTFGKGASLEVMFTYLYDAVENLDSAAWLIAFGIIDKLHLQYALHTHRGRERISDSVAAYHSGDVASAATAIANNSNSNDNVISNYPSFRFFLGNTWRNLFVAYGLALKWHADAAVTFEYLVTLLPYASTQMQRYLCKTTARVEREMLRALDFNVAVELRNVRELLDVFLTSVERMCLSAAIEK</sequence>
<dbReference type="GeneID" id="92378386"/>
<proteinExistence type="predicted"/>